<organism evidence="5 6">
    <name type="scientific">Pinctada imbricata</name>
    <name type="common">Atlantic pearl-oyster</name>
    <name type="synonym">Pinctada martensii</name>
    <dbReference type="NCBI Taxonomy" id="66713"/>
    <lineage>
        <taxon>Eukaryota</taxon>
        <taxon>Metazoa</taxon>
        <taxon>Spiralia</taxon>
        <taxon>Lophotrochozoa</taxon>
        <taxon>Mollusca</taxon>
        <taxon>Bivalvia</taxon>
        <taxon>Autobranchia</taxon>
        <taxon>Pteriomorphia</taxon>
        <taxon>Pterioida</taxon>
        <taxon>Pterioidea</taxon>
        <taxon>Pteriidae</taxon>
        <taxon>Pinctada</taxon>
    </lineage>
</organism>
<keyword evidence="6" id="KW-1185">Reference proteome</keyword>
<sequence length="420" mass="49635">MEAARTVPSMVTHNSRSSEYDLYLQDESKFLTFSSQEKSYCNGSLVPLNNGGIFIRNLILDPTMSYKSRVHGGESLFDFFELNEIEEYFQFRKGYFQLLCRERPTLHSKSKSLISKGMEAIRYLDKRDSTKLVKVENSPTLMIERIEYSNLYHAMTEWYNVFIVLEELNLKDHAVNILFVDKHPRSILDDVWKRLFRRIEFADKLSSNQRFVHAFWMPSAYKSAMNNHKLVNLPYVEHFRSFFLYNFGFNDEISTDLEMINITFIWRRDFVFHARNQNGTIQRKFANEETLLLATKRAFPSFNVIGIQLEKLSFTDQLRLITGTSILIAMHGAGLAHVLFLPRGSGVFEIFPKYVNSAGNGHFRAMARWRKLHYVSWRNYQSRNEEENFKTRIPQEIVLNYIKILYWKMFKKEIPYAKLV</sequence>
<evidence type="ECO:0000259" key="4">
    <source>
        <dbReference type="Pfam" id="PF04577"/>
    </source>
</evidence>
<keyword evidence="2" id="KW-0808">Transferase</keyword>
<dbReference type="GO" id="GO:0016757">
    <property type="term" value="F:glycosyltransferase activity"/>
    <property type="evidence" value="ECO:0007669"/>
    <property type="project" value="UniProtKB-KW"/>
</dbReference>
<name>A0AA88Y3Y2_PINIB</name>
<evidence type="ECO:0000256" key="1">
    <source>
        <dbReference type="ARBA" id="ARBA00022676"/>
    </source>
</evidence>
<reference evidence="5" key="1">
    <citation type="submission" date="2019-08" db="EMBL/GenBank/DDBJ databases">
        <title>The improved chromosome-level genome for the pearl oyster Pinctada fucata martensii using PacBio sequencing and Hi-C.</title>
        <authorList>
            <person name="Zheng Z."/>
        </authorList>
    </citation>
    <scope>NUCLEOTIDE SEQUENCE</scope>
    <source>
        <strain evidence="5">ZZ-2019</strain>
        <tissue evidence="5">Adductor muscle</tissue>
    </source>
</reference>
<accession>A0AA88Y3Y2</accession>
<comment type="caution">
    <text evidence="5">The sequence shown here is derived from an EMBL/GenBank/DDBJ whole genome shotgun (WGS) entry which is preliminary data.</text>
</comment>
<keyword evidence="1" id="KW-0328">Glycosyltransferase</keyword>
<dbReference type="InterPro" id="IPR049625">
    <property type="entry name" value="Glyco_transf_61_cat"/>
</dbReference>
<dbReference type="PANTHER" id="PTHR20961">
    <property type="entry name" value="GLYCOSYLTRANSFERASE"/>
    <property type="match status" value="1"/>
</dbReference>
<gene>
    <name evidence="5" type="ORF">FSP39_006687</name>
</gene>
<dbReference type="InterPro" id="IPR007657">
    <property type="entry name" value="Glycosyltransferase_61"/>
</dbReference>
<dbReference type="EMBL" id="VSWD01000007">
    <property type="protein sequence ID" value="KAK3097136.1"/>
    <property type="molecule type" value="Genomic_DNA"/>
</dbReference>
<feature type="domain" description="Glycosyltransferase 61 catalytic" evidence="4">
    <location>
        <begin position="232"/>
        <end position="347"/>
    </location>
</feature>
<evidence type="ECO:0000313" key="5">
    <source>
        <dbReference type="EMBL" id="KAK3097136.1"/>
    </source>
</evidence>
<proteinExistence type="predicted"/>
<evidence type="ECO:0000256" key="2">
    <source>
        <dbReference type="ARBA" id="ARBA00022679"/>
    </source>
</evidence>
<protein>
    <recommendedName>
        <fullName evidence="4">Glycosyltransferase 61 catalytic domain-containing protein</fullName>
    </recommendedName>
</protein>
<dbReference type="AlphaFoldDB" id="A0AA88Y3Y2"/>
<evidence type="ECO:0000313" key="6">
    <source>
        <dbReference type="Proteomes" id="UP001186944"/>
    </source>
</evidence>
<dbReference type="Pfam" id="PF04577">
    <property type="entry name" value="Glyco_transf_61"/>
    <property type="match status" value="1"/>
</dbReference>
<dbReference type="Proteomes" id="UP001186944">
    <property type="component" value="Unassembled WGS sequence"/>
</dbReference>
<keyword evidence="3" id="KW-0325">Glycoprotein</keyword>
<evidence type="ECO:0000256" key="3">
    <source>
        <dbReference type="ARBA" id="ARBA00023180"/>
    </source>
</evidence>